<protein>
    <submittedName>
        <fullName evidence="7">Formate dehydrogenase</fullName>
    </submittedName>
</protein>
<dbReference type="SUPFAM" id="SSF52833">
    <property type="entry name" value="Thioredoxin-like"/>
    <property type="match status" value="1"/>
</dbReference>
<accession>A0ABY6VXF7</accession>
<keyword evidence="8" id="KW-1185">Reference proteome</keyword>
<reference evidence="7 8" key="1">
    <citation type="submission" date="2019-08" db="EMBL/GenBank/DDBJ databases">
        <authorList>
            <person name="Peeters C."/>
        </authorList>
    </citation>
    <scope>NUCLEOTIDE SEQUENCE [LARGE SCALE GENOMIC DNA]</scope>
    <source>
        <strain evidence="7 8">LMG 20602</strain>
    </source>
</reference>
<evidence type="ECO:0000256" key="4">
    <source>
        <dbReference type="ARBA" id="ARBA00023004"/>
    </source>
</evidence>
<comment type="caution">
    <text evidence="7">The sequence shown here is derived from an EMBL/GenBank/DDBJ whole genome shotgun (WGS) entry which is preliminary data.</text>
</comment>
<evidence type="ECO:0000313" key="7">
    <source>
        <dbReference type="EMBL" id="VVD74383.1"/>
    </source>
</evidence>
<dbReference type="InterPro" id="IPR002023">
    <property type="entry name" value="NuoE-like"/>
</dbReference>
<gene>
    <name evidence="7" type="ORF">PCA20602_00769</name>
</gene>
<evidence type="ECO:0000313" key="8">
    <source>
        <dbReference type="Proteomes" id="UP000366065"/>
    </source>
</evidence>
<dbReference type="Pfam" id="PF01257">
    <property type="entry name" value="2Fe-2S_thioredx"/>
    <property type="match status" value="1"/>
</dbReference>
<dbReference type="InterPro" id="IPR028431">
    <property type="entry name" value="NADP_DH_HndA-like"/>
</dbReference>
<evidence type="ECO:0000256" key="2">
    <source>
        <dbReference type="ARBA" id="ARBA00022714"/>
    </source>
</evidence>
<dbReference type="Proteomes" id="UP000366065">
    <property type="component" value="Unassembled WGS sequence"/>
</dbReference>
<dbReference type="InterPro" id="IPR041921">
    <property type="entry name" value="NuoE_N"/>
</dbReference>
<keyword evidence="4" id="KW-0408">Iron</keyword>
<keyword evidence="3" id="KW-0479">Metal-binding</keyword>
<evidence type="ECO:0000256" key="6">
    <source>
        <dbReference type="ARBA" id="ARBA00034078"/>
    </source>
</evidence>
<organism evidence="7 8">
    <name type="scientific">Pandoraea capi</name>
    <dbReference type="NCBI Taxonomy" id="2508286"/>
    <lineage>
        <taxon>Bacteria</taxon>
        <taxon>Pseudomonadati</taxon>
        <taxon>Pseudomonadota</taxon>
        <taxon>Betaproteobacteria</taxon>
        <taxon>Burkholderiales</taxon>
        <taxon>Burkholderiaceae</taxon>
        <taxon>Pandoraea</taxon>
    </lineage>
</organism>
<dbReference type="EMBL" id="CABPRV010000002">
    <property type="protein sequence ID" value="VVD74383.1"/>
    <property type="molecule type" value="Genomic_DNA"/>
</dbReference>
<dbReference type="RefSeq" id="WP_150720059.1">
    <property type="nucleotide sequence ID" value="NZ_CABPRV010000002.1"/>
</dbReference>
<keyword evidence="2" id="KW-0001">2Fe-2S</keyword>
<dbReference type="PIRSF" id="PIRSF000216">
    <property type="entry name" value="NADH_DH_24kDa"/>
    <property type="match status" value="1"/>
</dbReference>
<comment type="similarity">
    <text evidence="1">Belongs to the complex I 24 kDa subunit family.</text>
</comment>
<dbReference type="Gene3D" id="1.10.10.1590">
    <property type="entry name" value="NADH-quinone oxidoreductase subunit E"/>
    <property type="match status" value="1"/>
</dbReference>
<dbReference type="InterPro" id="IPR036249">
    <property type="entry name" value="Thioredoxin-like_sf"/>
</dbReference>
<evidence type="ECO:0000256" key="3">
    <source>
        <dbReference type="ARBA" id="ARBA00022723"/>
    </source>
</evidence>
<evidence type="ECO:0000256" key="5">
    <source>
        <dbReference type="ARBA" id="ARBA00023014"/>
    </source>
</evidence>
<name>A0ABY6VXF7_9BURK</name>
<dbReference type="PANTHER" id="PTHR43342">
    <property type="entry name" value="NADH-QUINONE OXIDOREDUCTASE, E SUBUNIT"/>
    <property type="match status" value="1"/>
</dbReference>
<proteinExistence type="inferred from homology"/>
<sequence length="162" mass="16963">MVPTPHATLAPLLARHAGRAHELLPLLHALQDSEGYVDPAHVPAIATALNLSRAEVHGVITFYHHFRSTPPAATVVQICRAEACRSRDGEALVAHVEACTGARIDGEPCNGVGVASVYCLGQCALSPAMTVNGELHARVTPVRFDAVLASVAVSGGKEGRHD</sequence>
<evidence type="ECO:0000256" key="1">
    <source>
        <dbReference type="ARBA" id="ARBA00010643"/>
    </source>
</evidence>
<dbReference type="Gene3D" id="3.40.30.10">
    <property type="entry name" value="Glutaredoxin"/>
    <property type="match status" value="1"/>
</dbReference>
<comment type="cofactor">
    <cofactor evidence="6">
        <name>[2Fe-2S] cluster</name>
        <dbReference type="ChEBI" id="CHEBI:190135"/>
    </cofactor>
</comment>
<keyword evidence="5" id="KW-0411">Iron-sulfur</keyword>
<dbReference type="PANTHER" id="PTHR43342:SF1">
    <property type="entry name" value="BIFURCATING [FEFE] HYDROGENASE GAMMA SUBUNIT"/>
    <property type="match status" value="1"/>
</dbReference>